<dbReference type="Proteomes" id="UP000600565">
    <property type="component" value="Unassembled WGS sequence"/>
</dbReference>
<dbReference type="InterPro" id="IPR024654">
    <property type="entry name" value="Calcineurin-like_PHP_lpxH"/>
</dbReference>
<dbReference type="RefSeq" id="WP_191702595.1">
    <property type="nucleotide sequence ID" value="NZ_JACSPW010000001.1"/>
</dbReference>
<protein>
    <submittedName>
        <fullName evidence="3">Metallophosphoesterase family protein</fullName>
    </submittedName>
</protein>
<accession>A0ABR8XJ93</accession>
<gene>
    <name evidence="3" type="ORF">H9632_02840</name>
</gene>
<proteinExistence type="inferred from homology"/>
<evidence type="ECO:0000313" key="3">
    <source>
        <dbReference type="EMBL" id="MBD8031991.1"/>
    </source>
</evidence>
<dbReference type="Gene3D" id="3.60.21.10">
    <property type="match status" value="1"/>
</dbReference>
<dbReference type="SUPFAM" id="SSF56300">
    <property type="entry name" value="Metallo-dependent phosphatases"/>
    <property type="match status" value="1"/>
</dbReference>
<evidence type="ECO:0000313" key="4">
    <source>
        <dbReference type="Proteomes" id="UP000600565"/>
    </source>
</evidence>
<feature type="domain" description="Calcineurin-like phosphoesterase" evidence="2">
    <location>
        <begin position="44"/>
        <end position="169"/>
    </location>
</feature>
<reference evidence="3 4" key="1">
    <citation type="submission" date="2020-08" db="EMBL/GenBank/DDBJ databases">
        <title>A Genomic Blueprint of the Chicken Gut Microbiome.</title>
        <authorList>
            <person name="Gilroy R."/>
            <person name="Ravi A."/>
            <person name="Getino M."/>
            <person name="Pursley I."/>
            <person name="Horton D.L."/>
            <person name="Alikhan N.-F."/>
            <person name="Baker D."/>
            <person name="Gharbi K."/>
            <person name="Hall N."/>
            <person name="Watson M."/>
            <person name="Adriaenssens E.M."/>
            <person name="Foster-Nyarko E."/>
            <person name="Jarju S."/>
            <person name="Secka A."/>
            <person name="Antonio M."/>
            <person name="Oren A."/>
            <person name="Chaudhuri R."/>
            <person name="La Ragione R.M."/>
            <person name="Hildebrand F."/>
            <person name="Pallen M.J."/>
        </authorList>
    </citation>
    <scope>NUCLEOTIDE SEQUENCE [LARGE SCALE GENOMIC DNA]</scope>
    <source>
        <strain evidence="3 4">Sa1YVA6</strain>
    </source>
</reference>
<dbReference type="InterPro" id="IPR051158">
    <property type="entry name" value="Metallophosphoesterase_sf"/>
</dbReference>
<dbReference type="InterPro" id="IPR029052">
    <property type="entry name" value="Metallo-depent_PP-like"/>
</dbReference>
<evidence type="ECO:0000256" key="1">
    <source>
        <dbReference type="ARBA" id="ARBA00008950"/>
    </source>
</evidence>
<dbReference type="Pfam" id="PF12850">
    <property type="entry name" value="Metallophos_2"/>
    <property type="match status" value="1"/>
</dbReference>
<evidence type="ECO:0000259" key="2">
    <source>
        <dbReference type="Pfam" id="PF12850"/>
    </source>
</evidence>
<dbReference type="PANTHER" id="PTHR31302:SF32">
    <property type="entry name" value="PHOSPHOESTERASE"/>
    <property type="match status" value="1"/>
</dbReference>
<keyword evidence="4" id="KW-1185">Reference proteome</keyword>
<comment type="caution">
    <text evidence="3">The sequence shown here is derived from an EMBL/GenBank/DDBJ whole genome shotgun (WGS) entry which is preliminary data.</text>
</comment>
<sequence length="252" mass="28963">MVFIGIIGSICIVLLLFMYMQAHENNLRMHEVHTIGKQQEKVHIFFISDTHARKIDDTMITSINKRVSAVIIGGDFVDRRTTEETLLHNIRLIKQLGPTYFIWGNNDVEFGEHKLRQILAKHEISILENESIKLENENELTISAVSYRPGEGNIQRAIEQCEESQTVFIAHNPELFKKIHHKFQPILSIAGHLHGGQIRLGKLGFQPHGYFKKIRNRYELVSNGYGTTLLPLRFGAKPECHLIEINFKEKSS</sequence>
<dbReference type="EMBL" id="JACSPW010000001">
    <property type="protein sequence ID" value="MBD8031991.1"/>
    <property type="molecule type" value="Genomic_DNA"/>
</dbReference>
<comment type="similarity">
    <text evidence="1">Belongs to the metallophosphoesterase superfamily. YfcE family.</text>
</comment>
<organism evidence="3 4">
    <name type="scientific">Solibacillus merdavium</name>
    <dbReference type="NCBI Taxonomy" id="2762218"/>
    <lineage>
        <taxon>Bacteria</taxon>
        <taxon>Bacillati</taxon>
        <taxon>Bacillota</taxon>
        <taxon>Bacilli</taxon>
        <taxon>Bacillales</taxon>
        <taxon>Caryophanaceae</taxon>
        <taxon>Solibacillus</taxon>
    </lineage>
</organism>
<dbReference type="PANTHER" id="PTHR31302">
    <property type="entry name" value="TRANSMEMBRANE PROTEIN WITH METALLOPHOSPHOESTERASE DOMAIN-RELATED"/>
    <property type="match status" value="1"/>
</dbReference>
<name>A0ABR8XJ93_9BACL</name>